<organism evidence="3 4">
    <name type="scientific">Rhodofomes roseus</name>
    <dbReference type="NCBI Taxonomy" id="34475"/>
    <lineage>
        <taxon>Eukaryota</taxon>
        <taxon>Fungi</taxon>
        <taxon>Dikarya</taxon>
        <taxon>Basidiomycota</taxon>
        <taxon>Agaricomycotina</taxon>
        <taxon>Agaricomycetes</taxon>
        <taxon>Polyporales</taxon>
        <taxon>Rhodofomes</taxon>
    </lineage>
</organism>
<name>A0A4Y9Z8H1_9APHY</name>
<reference evidence="3 4" key="1">
    <citation type="submission" date="2019-01" db="EMBL/GenBank/DDBJ databases">
        <title>Genome sequencing of the rare red list fungi Fomitopsis rosea.</title>
        <authorList>
            <person name="Buettner E."/>
            <person name="Kellner H."/>
        </authorList>
    </citation>
    <scope>NUCLEOTIDE SEQUENCE [LARGE SCALE GENOMIC DNA]</scope>
    <source>
        <strain evidence="3 4">DSM 105464</strain>
    </source>
</reference>
<dbReference type="Proteomes" id="UP000298390">
    <property type="component" value="Unassembled WGS sequence"/>
</dbReference>
<keyword evidence="1" id="KW-1133">Transmembrane helix</keyword>
<evidence type="ECO:0000313" key="4">
    <source>
        <dbReference type="Proteomes" id="UP000298390"/>
    </source>
</evidence>
<feature type="domain" description="DUF7702" evidence="2">
    <location>
        <begin position="5"/>
        <end position="262"/>
    </location>
</feature>
<feature type="transmembrane region" description="Helical" evidence="1">
    <location>
        <begin position="237"/>
        <end position="258"/>
    </location>
</feature>
<dbReference type="Pfam" id="PF24800">
    <property type="entry name" value="DUF7702"/>
    <property type="match status" value="1"/>
</dbReference>
<evidence type="ECO:0000259" key="2">
    <source>
        <dbReference type="Pfam" id="PF24800"/>
    </source>
</evidence>
<accession>A0A4Y9Z8H1</accession>
<keyword evidence="1" id="KW-0472">Membrane</keyword>
<feature type="transmembrane region" description="Helical" evidence="1">
    <location>
        <begin position="42"/>
        <end position="61"/>
    </location>
</feature>
<feature type="transmembrane region" description="Helical" evidence="1">
    <location>
        <begin position="150"/>
        <end position="171"/>
    </location>
</feature>
<evidence type="ECO:0000313" key="3">
    <source>
        <dbReference type="EMBL" id="TFY70101.1"/>
    </source>
</evidence>
<protein>
    <recommendedName>
        <fullName evidence="2">DUF7702 domain-containing protein</fullName>
    </recommendedName>
</protein>
<feature type="transmembrane region" description="Helical" evidence="1">
    <location>
        <begin position="183"/>
        <end position="203"/>
    </location>
</feature>
<feature type="transmembrane region" description="Helical" evidence="1">
    <location>
        <begin position="81"/>
        <end position="101"/>
    </location>
</feature>
<evidence type="ECO:0000256" key="1">
    <source>
        <dbReference type="SAM" id="Phobius"/>
    </source>
</evidence>
<keyword evidence="1" id="KW-0812">Transmembrane</keyword>
<dbReference type="PANTHER" id="PTHR42109">
    <property type="entry name" value="UNPLACED GENOMIC SCAFFOLD UM_SCAF_CONTIG_1.265, WHOLE GENOME SHOTGUN SEQUENCE"/>
    <property type="match status" value="1"/>
</dbReference>
<dbReference type="PANTHER" id="PTHR42109:SF2">
    <property type="entry name" value="INTEGRAL MEMBRANE PROTEIN"/>
    <property type="match status" value="1"/>
</dbReference>
<feature type="transmembrane region" description="Helical" evidence="1">
    <location>
        <begin position="113"/>
        <end position="130"/>
    </location>
</feature>
<dbReference type="InterPro" id="IPR056119">
    <property type="entry name" value="DUF7702"/>
</dbReference>
<gene>
    <name evidence="3" type="ORF">EVJ58_g56</name>
</gene>
<proteinExistence type="predicted"/>
<comment type="caution">
    <text evidence="3">The sequence shown here is derived from an EMBL/GenBank/DDBJ whole genome shotgun (WGS) entry which is preliminary data.</text>
</comment>
<dbReference type="EMBL" id="SEKV01000001">
    <property type="protein sequence ID" value="TFY70101.1"/>
    <property type="molecule type" value="Genomic_DNA"/>
</dbReference>
<feature type="transmembrane region" description="Helical" evidence="1">
    <location>
        <begin position="12"/>
        <end position="30"/>
    </location>
</feature>
<sequence>MTIHLDPRGDIAIAEIIVYLPVLVVSGILVARHGVARKAGWIFLLILSLVRIIGGATAVAAEQNPSDKTLDIVSATLTSAGVSPLLLATIGFLGTVCYRTLGDEPLIWRGLRIMSLLCSVALLLAIVGGVKMGNAKTIADLNSANTLRHAGAAMFAVLFVLIFLLHMYCWVSRSRITKARRTLLASISLALPFLLIRVVYTVLSSAAPYTTSLSSAGGSTTTSNSPLAKFNSSTGSWIIYLLMSVLAEYAAVVIYCVAGTRIRLQDDVPDYINSATADYDYDDDRYKFARAQGPVGANWGR</sequence>
<dbReference type="STRING" id="34475.A0A4Y9Z8H1"/>
<dbReference type="AlphaFoldDB" id="A0A4Y9Z8H1"/>